<accession>G5JH47</accession>
<feature type="region of interest" description="Disordered" evidence="6">
    <location>
        <begin position="35"/>
        <end position="81"/>
    </location>
</feature>
<gene>
    <name evidence="10" type="ORF">SS7213T_03880</name>
</gene>
<evidence type="ECO:0000256" key="7">
    <source>
        <dbReference type="SAM" id="SignalP"/>
    </source>
</evidence>
<dbReference type="RefSeq" id="WP_002462598.1">
    <property type="nucleotide sequence ID" value="NZ_AEUN01000307.1"/>
</dbReference>
<evidence type="ECO:0000313" key="10">
    <source>
        <dbReference type="EMBL" id="EHJ08395.1"/>
    </source>
</evidence>
<organism evidence="10 11">
    <name type="scientific">Staphylococcus simiae CCM 7213 = CCUG 51256</name>
    <dbReference type="NCBI Taxonomy" id="911238"/>
    <lineage>
        <taxon>Bacteria</taxon>
        <taxon>Bacillati</taxon>
        <taxon>Bacillota</taxon>
        <taxon>Bacilli</taxon>
        <taxon>Bacillales</taxon>
        <taxon>Staphylococcaceae</taxon>
        <taxon>Staphylococcus</taxon>
    </lineage>
</organism>
<dbReference type="PATRIC" id="fig|911238.3.peg.633"/>
<feature type="compositionally biased region" description="Basic and acidic residues" evidence="6">
    <location>
        <begin position="506"/>
        <end position="525"/>
    </location>
</feature>
<dbReference type="Gene3D" id="2.60.40.740">
    <property type="match status" value="1"/>
</dbReference>
<dbReference type="InterPro" id="IPR008966">
    <property type="entry name" value="Adhesion_dom_sf"/>
</dbReference>
<dbReference type="OrthoDB" id="2056845at2"/>
<dbReference type="Proteomes" id="UP000005413">
    <property type="component" value="Unassembled WGS sequence"/>
</dbReference>
<dbReference type="InterPro" id="IPR005877">
    <property type="entry name" value="YSIRK_signal_dom"/>
</dbReference>
<evidence type="ECO:0000259" key="9">
    <source>
        <dbReference type="Pfam" id="PF05737"/>
    </source>
</evidence>
<dbReference type="GO" id="GO:0005518">
    <property type="term" value="F:collagen binding"/>
    <property type="evidence" value="ECO:0007669"/>
    <property type="project" value="InterPro"/>
</dbReference>
<evidence type="ECO:0000256" key="1">
    <source>
        <dbReference type="ARBA" id="ARBA00004191"/>
    </source>
</evidence>
<protein>
    <submittedName>
        <fullName evidence="10">Surface anchored protein</fullName>
    </submittedName>
</protein>
<dbReference type="InterPro" id="IPR011252">
    <property type="entry name" value="Fibrogen-bd_dom1"/>
</dbReference>
<evidence type="ECO:0000259" key="8">
    <source>
        <dbReference type="Pfam" id="PF04650"/>
    </source>
</evidence>
<evidence type="ECO:0000256" key="3">
    <source>
        <dbReference type="ARBA" id="ARBA00022525"/>
    </source>
</evidence>
<feature type="compositionally biased region" description="Polar residues" evidence="6">
    <location>
        <begin position="526"/>
        <end position="536"/>
    </location>
</feature>
<keyword evidence="2" id="KW-0134">Cell wall</keyword>
<dbReference type="GO" id="GO:0007155">
    <property type="term" value="P:cell adhesion"/>
    <property type="evidence" value="ECO:0007669"/>
    <property type="project" value="InterPro"/>
</dbReference>
<dbReference type="Pfam" id="PF05737">
    <property type="entry name" value="Collagen_bind"/>
    <property type="match status" value="1"/>
</dbReference>
<comment type="subcellular location">
    <subcellularLocation>
        <location evidence="1">Secreted</location>
        <location evidence="1">Cell wall</location>
    </subcellularLocation>
</comment>
<keyword evidence="4 7" id="KW-0732">Signal</keyword>
<keyword evidence="5" id="KW-0572">Peptidoglycan-anchor</keyword>
<proteinExistence type="predicted"/>
<evidence type="ECO:0000313" key="11">
    <source>
        <dbReference type="Proteomes" id="UP000005413"/>
    </source>
</evidence>
<name>G5JH47_9STAP</name>
<keyword evidence="11" id="KW-1185">Reference proteome</keyword>
<feature type="chain" id="PRO_5003479291" evidence="7">
    <location>
        <begin position="32"/>
        <end position="560"/>
    </location>
</feature>
<sequence>MKNKYAIRKLSVAVGSVIIGTTLFVSGEAKADEIKTNDGTVQQNEVAQEPTKETPKTQNENVEQNNNQQTQVETKQENQLPQFITNSEVKTEKDDNGQTPIWSKQQVNYEWNATQYKKGDVINFDLPKEVRLANEQNFDLNTPDNITIGSVNATTNGAVTVNLKDENNYLATHQNTQGWIKFETMFNRDVVKDDQPFEIKVGDKTYKGFIAKNEANKTPLQKFGYIDDDKKIRWDVNVNFDQQTIDNAKVTDTLGEGQTLDEDSVEVYEYDTDTNKATGTYAKDKWKLTPTTNGFVIDFLEQIKSSYQIEYTTMPLRGLNKPYQNSVELTGTGYDTASKTVDSEVSNSDGGGEGNMIPEKPSEPEQPQPEEPSEPKRPDVETPENPEPNEPNEPVQPKPEEPNKPNVPEPNTPEVPDTPEQPDVPKTDEPEQPNNETPETPKSETPKNEIPNKSETPNTPREEIPNKPNTETPYKANKEHLNTPNSINPKELNNAKKEVSVTPQKHVSDKPKQQMKNQKESESKTLPETGQSSTNYTLPILTFIGGLLLTRKLKANKEDK</sequence>
<dbReference type="Gene3D" id="2.60.40.1280">
    <property type="match status" value="1"/>
</dbReference>
<dbReference type="NCBIfam" id="TIGR01168">
    <property type="entry name" value="YSIRK_signal"/>
    <property type="match status" value="1"/>
</dbReference>
<evidence type="ECO:0000256" key="6">
    <source>
        <dbReference type="SAM" id="MobiDB-lite"/>
    </source>
</evidence>
<feature type="compositionally biased region" description="Low complexity" evidence="6">
    <location>
        <begin position="56"/>
        <end position="79"/>
    </location>
</feature>
<dbReference type="SUPFAM" id="SSF49401">
    <property type="entry name" value="Bacterial adhesins"/>
    <property type="match status" value="2"/>
</dbReference>
<evidence type="ECO:0000256" key="4">
    <source>
        <dbReference type="ARBA" id="ARBA00022729"/>
    </source>
</evidence>
<reference evidence="10 11" key="1">
    <citation type="journal article" date="2012" name="BMC Genomics">
        <title>Comparative genomic analysis of the genus Staphylococcus including Staphylococcus aureus and its newly described sister species Staphylococcus simiae.</title>
        <authorList>
            <person name="Suzuki H."/>
            <person name="Lefebure T."/>
            <person name="Pavinski Bitar P."/>
            <person name="Stanhope M.J."/>
        </authorList>
    </citation>
    <scope>NUCLEOTIDE SEQUENCE [LARGE SCALE GENOMIC DNA]</scope>
    <source>
        <strain evidence="10 11">CCM 7213</strain>
    </source>
</reference>
<feature type="compositionally biased region" description="Polar residues" evidence="6">
    <location>
        <begin position="37"/>
        <end position="46"/>
    </location>
</feature>
<feature type="compositionally biased region" description="Polar residues" evidence="6">
    <location>
        <begin position="330"/>
        <end position="348"/>
    </location>
</feature>
<dbReference type="InterPro" id="IPR008456">
    <property type="entry name" value="Collagen-bd_dom"/>
</dbReference>
<feature type="domain" description="YSIRK Gram-positive signal peptide" evidence="8">
    <location>
        <begin position="2"/>
        <end position="25"/>
    </location>
</feature>
<feature type="compositionally biased region" description="Pro residues" evidence="6">
    <location>
        <begin position="385"/>
        <end position="397"/>
    </location>
</feature>
<keyword evidence="3" id="KW-0964">Secreted</keyword>
<dbReference type="EMBL" id="AEUN01000307">
    <property type="protein sequence ID" value="EHJ08395.1"/>
    <property type="molecule type" value="Genomic_DNA"/>
</dbReference>
<dbReference type="Pfam" id="PF04650">
    <property type="entry name" value="YSIRK_signal"/>
    <property type="match status" value="1"/>
</dbReference>
<evidence type="ECO:0000256" key="2">
    <source>
        <dbReference type="ARBA" id="ARBA00022512"/>
    </source>
</evidence>
<evidence type="ECO:0000256" key="5">
    <source>
        <dbReference type="ARBA" id="ARBA00023088"/>
    </source>
</evidence>
<feature type="signal peptide" evidence="7">
    <location>
        <begin position="1"/>
        <end position="31"/>
    </location>
</feature>
<dbReference type="AlphaFoldDB" id="G5JH47"/>
<feature type="domain" description="Collagen binding" evidence="9">
    <location>
        <begin position="220"/>
        <end position="337"/>
    </location>
</feature>
<feature type="region of interest" description="Disordered" evidence="6">
    <location>
        <begin position="330"/>
        <end position="536"/>
    </location>
</feature>
<comment type="caution">
    <text evidence="10">The sequence shown here is derived from an EMBL/GenBank/DDBJ whole genome shotgun (WGS) entry which is preliminary data.</text>
</comment>
<feature type="compositionally biased region" description="Basic and acidic residues" evidence="6">
    <location>
        <begin position="439"/>
        <end position="452"/>
    </location>
</feature>